<evidence type="ECO:0000256" key="3">
    <source>
        <dbReference type="ARBA" id="ARBA00022553"/>
    </source>
</evidence>
<gene>
    <name evidence="10" type="ORF">FFWV33_18330</name>
</gene>
<dbReference type="InterPro" id="IPR003661">
    <property type="entry name" value="HisK_dim/P_dom"/>
</dbReference>
<dbReference type="SMART" id="SM00387">
    <property type="entry name" value="HATPase_c"/>
    <property type="match status" value="1"/>
</dbReference>
<evidence type="ECO:0000256" key="1">
    <source>
        <dbReference type="ARBA" id="ARBA00000085"/>
    </source>
</evidence>
<keyword evidence="6" id="KW-0902">Two-component regulatory system</keyword>
<evidence type="ECO:0000256" key="2">
    <source>
        <dbReference type="ARBA" id="ARBA00012438"/>
    </source>
</evidence>
<dbReference type="InterPro" id="IPR050736">
    <property type="entry name" value="Sensor_HK_Regulatory"/>
</dbReference>
<dbReference type="CDD" id="cd00075">
    <property type="entry name" value="HATPase"/>
    <property type="match status" value="1"/>
</dbReference>
<dbReference type="FunFam" id="3.30.565.10:FF:000006">
    <property type="entry name" value="Sensor histidine kinase WalK"/>
    <property type="match status" value="1"/>
</dbReference>
<feature type="transmembrane region" description="Helical" evidence="8">
    <location>
        <begin position="21"/>
        <end position="42"/>
    </location>
</feature>
<evidence type="ECO:0000313" key="11">
    <source>
        <dbReference type="Proteomes" id="UP000244527"/>
    </source>
</evidence>
<dbReference type="PRINTS" id="PR00344">
    <property type="entry name" value="BCTRLSENSOR"/>
</dbReference>
<dbReference type="InterPro" id="IPR004358">
    <property type="entry name" value="Sig_transdc_His_kin-like_C"/>
</dbReference>
<feature type="transmembrane region" description="Helical" evidence="8">
    <location>
        <begin position="100"/>
        <end position="116"/>
    </location>
</feature>
<dbReference type="SUPFAM" id="SSF47384">
    <property type="entry name" value="Homodimeric domain of signal transducing histidine kinase"/>
    <property type="match status" value="1"/>
</dbReference>
<organism evidence="10 11">
    <name type="scientific">Flavobacterium faecale</name>
    <dbReference type="NCBI Taxonomy" id="1355330"/>
    <lineage>
        <taxon>Bacteria</taxon>
        <taxon>Pseudomonadati</taxon>
        <taxon>Bacteroidota</taxon>
        <taxon>Flavobacteriia</taxon>
        <taxon>Flavobacteriales</taxon>
        <taxon>Flavobacteriaceae</taxon>
        <taxon>Flavobacterium</taxon>
    </lineage>
</organism>
<dbReference type="CDD" id="cd00082">
    <property type="entry name" value="HisKA"/>
    <property type="match status" value="1"/>
</dbReference>
<feature type="coiled-coil region" evidence="7">
    <location>
        <begin position="176"/>
        <end position="203"/>
    </location>
</feature>
<evidence type="ECO:0000256" key="8">
    <source>
        <dbReference type="SAM" id="Phobius"/>
    </source>
</evidence>
<dbReference type="GO" id="GO:0000155">
    <property type="term" value="F:phosphorelay sensor kinase activity"/>
    <property type="evidence" value="ECO:0007669"/>
    <property type="project" value="InterPro"/>
</dbReference>
<dbReference type="InterPro" id="IPR005467">
    <property type="entry name" value="His_kinase_dom"/>
</dbReference>
<evidence type="ECO:0000256" key="7">
    <source>
        <dbReference type="SAM" id="Coils"/>
    </source>
</evidence>
<evidence type="ECO:0000256" key="4">
    <source>
        <dbReference type="ARBA" id="ARBA00022679"/>
    </source>
</evidence>
<dbReference type="SMART" id="SM00388">
    <property type="entry name" value="HisKA"/>
    <property type="match status" value="1"/>
</dbReference>
<dbReference type="InterPro" id="IPR036890">
    <property type="entry name" value="HATPase_C_sf"/>
</dbReference>
<reference evidence="10 11" key="1">
    <citation type="submission" date="2017-04" db="EMBL/GenBank/DDBJ databases">
        <title>Compelte genome sequence of WV33.</title>
        <authorList>
            <person name="Lee P.C."/>
        </authorList>
    </citation>
    <scope>NUCLEOTIDE SEQUENCE [LARGE SCALE GENOMIC DNA]</scope>
    <source>
        <strain evidence="10 11">WV33</strain>
    </source>
</reference>
<dbReference type="Gene3D" id="3.30.565.10">
    <property type="entry name" value="Histidine kinase-like ATPase, C-terminal domain"/>
    <property type="match status" value="1"/>
</dbReference>
<dbReference type="Pfam" id="PF02518">
    <property type="entry name" value="HATPase_c"/>
    <property type="match status" value="1"/>
</dbReference>
<keyword evidence="4" id="KW-0808">Transferase</keyword>
<keyword evidence="5" id="KW-0418">Kinase</keyword>
<feature type="transmembrane region" description="Helical" evidence="8">
    <location>
        <begin position="161"/>
        <end position="179"/>
    </location>
</feature>
<keyword evidence="11" id="KW-1185">Reference proteome</keyword>
<keyword evidence="7" id="KW-0175">Coiled coil</keyword>
<evidence type="ECO:0000256" key="6">
    <source>
        <dbReference type="ARBA" id="ARBA00023012"/>
    </source>
</evidence>
<dbReference type="KEGG" id="ffa:FFWV33_18330"/>
<name>A0A2S1LIN4_9FLAO</name>
<feature type="transmembrane region" description="Helical" evidence="8">
    <location>
        <begin position="123"/>
        <end position="141"/>
    </location>
</feature>
<feature type="domain" description="Histidine kinase" evidence="9">
    <location>
        <begin position="210"/>
        <end position="429"/>
    </location>
</feature>
<feature type="transmembrane region" description="Helical" evidence="8">
    <location>
        <begin position="48"/>
        <end position="66"/>
    </location>
</feature>
<evidence type="ECO:0000256" key="5">
    <source>
        <dbReference type="ARBA" id="ARBA00022777"/>
    </source>
</evidence>
<dbReference type="OrthoDB" id="9781208at2"/>
<dbReference type="SUPFAM" id="SSF55874">
    <property type="entry name" value="ATPase domain of HSP90 chaperone/DNA topoisomerase II/histidine kinase"/>
    <property type="match status" value="1"/>
</dbReference>
<feature type="transmembrane region" description="Helical" evidence="8">
    <location>
        <begin position="75"/>
        <end position="94"/>
    </location>
</feature>
<keyword evidence="8" id="KW-0472">Membrane</keyword>
<dbReference type="InterPro" id="IPR003594">
    <property type="entry name" value="HATPase_dom"/>
</dbReference>
<proteinExistence type="predicted"/>
<comment type="catalytic activity">
    <reaction evidence="1">
        <text>ATP + protein L-histidine = ADP + protein N-phospho-L-histidine.</text>
        <dbReference type="EC" id="2.7.13.3"/>
    </reaction>
</comment>
<dbReference type="Proteomes" id="UP000244527">
    <property type="component" value="Chromosome"/>
</dbReference>
<dbReference type="EC" id="2.7.13.3" evidence="2"/>
<dbReference type="EMBL" id="CP020918">
    <property type="protein sequence ID" value="AWG23346.1"/>
    <property type="molecule type" value="Genomic_DNA"/>
</dbReference>
<sequence length="429" mass="48977">MFGLKWSDLIGDQEEFSLEKRVFHSVCLITSLILIITFPTNFLLGLDIFAYVLMLTLLFLLGLFYFSRFKKNSKVTLVIYLSFMYFLLIFGYLFNCGIDGPMILIFGVTFLVQAAIIKNEHMFVYLLIHIALCCALLYAEYNYPEIIMVHYDKISYRYYDTAITTGVLLMSVFLTIRFLKVNYREKQQLLKKKNEELLQANATKDKLFSIISHDLRSPFNALIGLSQILKEESDTLEPAETAEYIEAIYETSQKTYVLLQNLLEWSLAQTNGLQFVPTTINLRKLVEDALLAPLQVAKSKDIAIQITIPDDETIYVDHNMMETVFRNLVSNALKFTSNHGVISISCATDDKGTTIKISDNGIGMSAKTVKNLFEDKKATDPNPELIKNQGMGLGLMLCKDFIQKHEGKIWVESELGQGSTFFVFLKKEK</sequence>
<dbReference type="AlphaFoldDB" id="A0A2S1LIN4"/>
<dbReference type="PANTHER" id="PTHR43711:SF26">
    <property type="entry name" value="SENSOR HISTIDINE KINASE RCSC"/>
    <property type="match status" value="1"/>
</dbReference>
<dbReference type="RefSeq" id="WP_108742243.1">
    <property type="nucleotide sequence ID" value="NZ_CP020918.1"/>
</dbReference>
<dbReference type="Pfam" id="PF00512">
    <property type="entry name" value="HisKA"/>
    <property type="match status" value="1"/>
</dbReference>
<keyword evidence="3" id="KW-0597">Phosphoprotein</keyword>
<keyword evidence="8" id="KW-0812">Transmembrane</keyword>
<evidence type="ECO:0000313" key="10">
    <source>
        <dbReference type="EMBL" id="AWG23346.1"/>
    </source>
</evidence>
<accession>A0A2S1LIN4</accession>
<dbReference type="PROSITE" id="PS50109">
    <property type="entry name" value="HIS_KIN"/>
    <property type="match status" value="1"/>
</dbReference>
<keyword evidence="8" id="KW-1133">Transmembrane helix</keyword>
<dbReference type="PANTHER" id="PTHR43711">
    <property type="entry name" value="TWO-COMPONENT HISTIDINE KINASE"/>
    <property type="match status" value="1"/>
</dbReference>
<dbReference type="Gene3D" id="1.10.287.130">
    <property type="match status" value="1"/>
</dbReference>
<evidence type="ECO:0000259" key="9">
    <source>
        <dbReference type="PROSITE" id="PS50109"/>
    </source>
</evidence>
<protein>
    <recommendedName>
        <fullName evidence="2">histidine kinase</fullName>
        <ecNumber evidence="2">2.7.13.3</ecNumber>
    </recommendedName>
</protein>
<dbReference type="InterPro" id="IPR036097">
    <property type="entry name" value="HisK_dim/P_sf"/>
</dbReference>